<dbReference type="Proteomes" id="UP000002051">
    <property type="component" value="Chromosome 8"/>
</dbReference>
<accession>G7LDH9</accession>
<keyword evidence="3" id="KW-1185">Reference proteome</keyword>
<dbReference type="EMBL" id="CM001224">
    <property type="protein sequence ID" value="AET01313.1"/>
    <property type="molecule type" value="Genomic_DNA"/>
</dbReference>
<reference evidence="2" key="3">
    <citation type="submission" date="2015-04" db="UniProtKB">
        <authorList>
            <consortium name="EnsemblPlants"/>
        </authorList>
    </citation>
    <scope>IDENTIFICATION</scope>
    <source>
        <strain evidence="2">cv. Jemalong A17</strain>
    </source>
</reference>
<evidence type="ECO:0000313" key="3">
    <source>
        <dbReference type="Proteomes" id="UP000002051"/>
    </source>
</evidence>
<dbReference type="EnsemblPlants" id="AET01313">
    <property type="protein sequence ID" value="AET01313"/>
    <property type="gene ID" value="MTR_8g011090"/>
</dbReference>
<proteinExistence type="predicted"/>
<name>G7LDH9_MEDTR</name>
<reference evidence="1 3" key="2">
    <citation type="journal article" date="2014" name="BMC Genomics">
        <title>An improved genome release (version Mt4.0) for the model legume Medicago truncatula.</title>
        <authorList>
            <person name="Tang H."/>
            <person name="Krishnakumar V."/>
            <person name="Bidwell S."/>
            <person name="Rosen B."/>
            <person name="Chan A."/>
            <person name="Zhou S."/>
            <person name="Gentzbittel L."/>
            <person name="Childs K.L."/>
            <person name="Yandell M."/>
            <person name="Gundlach H."/>
            <person name="Mayer K.F."/>
            <person name="Schwartz D.C."/>
            <person name="Town C.D."/>
        </authorList>
    </citation>
    <scope>GENOME REANNOTATION</scope>
    <source>
        <strain evidence="2 3">cv. Jemalong A17</strain>
    </source>
</reference>
<reference evidence="1 3" key="1">
    <citation type="journal article" date="2011" name="Nature">
        <title>The Medicago genome provides insight into the evolution of rhizobial symbioses.</title>
        <authorList>
            <person name="Young N.D."/>
            <person name="Debelle F."/>
            <person name="Oldroyd G.E."/>
            <person name="Geurts R."/>
            <person name="Cannon S.B."/>
            <person name="Udvardi M.K."/>
            <person name="Benedito V.A."/>
            <person name="Mayer K.F."/>
            <person name="Gouzy J."/>
            <person name="Schoof H."/>
            <person name="Van de Peer Y."/>
            <person name="Proost S."/>
            <person name="Cook D.R."/>
            <person name="Meyers B.C."/>
            <person name="Spannagl M."/>
            <person name="Cheung F."/>
            <person name="De Mita S."/>
            <person name="Krishnakumar V."/>
            <person name="Gundlach H."/>
            <person name="Zhou S."/>
            <person name="Mudge J."/>
            <person name="Bharti A.K."/>
            <person name="Murray J.D."/>
            <person name="Naoumkina M.A."/>
            <person name="Rosen B."/>
            <person name="Silverstein K.A."/>
            <person name="Tang H."/>
            <person name="Rombauts S."/>
            <person name="Zhao P.X."/>
            <person name="Zhou P."/>
            <person name="Barbe V."/>
            <person name="Bardou P."/>
            <person name="Bechner M."/>
            <person name="Bellec A."/>
            <person name="Berger A."/>
            <person name="Berges H."/>
            <person name="Bidwell S."/>
            <person name="Bisseling T."/>
            <person name="Choisne N."/>
            <person name="Couloux A."/>
            <person name="Denny R."/>
            <person name="Deshpande S."/>
            <person name="Dai X."/>
            <person name="Doyle J.J."/>
            <person name="Dudez A.M."/>
            <person name="Farmer A.D."/>
            <person name="Fouteau S."/>
            <person name="Franken C."/>
            <person name="Gibelin C."/>
            <person name="Gish J."/>
            <person name="Goldstein S."/>
            <person name="Gonzalez A.J."/>
            <person name="Green P.J."/>
            <person name="Hallab A."/>
            <person name="Hartog M."/>
            <person name="Hua A."/>
            <person name="Humphray S.J."/>
            <person name="Jeong D.H."/>
            <person name="Jing Y."/>
            <person name="Jocker A."/>
            <person name="Kenton S.M."/>
            <person name="Kim D.J."/>
            <person name="Klee K."/>
            <person name="Lai H."/>
            <person name="Lang C."/>
            <person name="Lin S."/>
            <person name="Macmil S.L."/>
            <person name="Magdelenat G."/>
            <person name="Matthews L."/>
            <person name="McCorrison J."/>
            <person name="Monaghan E.L."/>
            <person name="Mun J.H."/>
            <person name="Najar F.Z."/>
            <person name="Nicholson C."/>
            <person name="Noirot C."/>
            <person name="O'Bleness M."/>
            <person name="Paule C.R."/>
            <person name="Poulain J."/>
            <person name="Prion F."/>
            <person name="Qin B."/>
            <person name="Qu C."/>
            <person name="Retzel E.F."/>
            <person name="Riddle C."/>
            <person name="Sallet E."/>
            <person name="Samain S."/>
            <person name="Samson N."/>
            <person name="Sanders I."/>
            <person name="Saurat O."/>
            <person name="Scarpelli C."/>
            <person name="Schiex T."/>
            <person name="Segurens B."/>
            <person name="Severin A.J."/>
            <person name="Sherrier D.J."/>
            <person name="Shi R."/>
            <person name="Sims S."/>
            <person name="Singer S.R."/>
            <person name="Sinharoy S."/>
            <person name="Sterck L."/>
            <person name="Viollet A."/>
            <person name="Wang B.B."/>
            <person name="Wang K."/>
            <person name="Wang M."/>
            <person name="Wang X."/>
            <person name="Warfsmann J."/>
            <person name="Weissenbach J."/>
            <person name="White D.D."/>
            <person name="White J.D."/>
            <person name="Wiley G.B."/>
            <person name="Wincker P."/>
            <person name="Xing Y."/>
            <person name="Yang L."/>
            <person name="Yao Z."/>
            <person name="Ying F."/>
            <person name="Zhai J."/>
            <person name="Zhou L."/>
            <person name="Zuber A."/>
            <person name="Denarie J."/>
            <person name="Dixon R.A."/>
            <person name="May G.D."/>
            <person name="Schwartz D.C."/>
            <person name="Rogers J."/>
            <person name="Quetier F."/>
            <person name="Town C.D."/>
            <person name="Roe B.A."/>
        </authorList>
    </citation>
    <scope>NUCLEOTIDE SEQUENCE [LARGE SCALE GENOMIC DNA]</scope>
    <source>
        <strain evidence="1">A17</strain>
        <strain evidence="2 3">cv. Jemalong A17</strain>
    </source>
</reference>
<evidence type="ECO:0000313" key="2">
    <source>
        <dbReference type="EnsemblPlants" id="AET01313"/>
    </source>
</evidence>
<sequence>MFCAQSIWVVHHRHRDATNHNIRRQKYAIGIDDSLLCQQILKHLPSQYPKKHNRSWKPERSCAGRWLTTRGHIVVHHYRSRLDRLEVYDMKWSTYDDHRAVHPFQLINTYSGWLIRGKGWCAVIYLGLKRQFGFVQDIPIHPLDVPEIPKEMLATVLKDPRLWFYSD</sequence>
<protein>
    <submittedName>
        <fullName evidence="1 2">Uncharacterized protein</fullName>
    </submittedName>
</protein>
<evidence type="ECO:0000313" key="1">
    <source>
        <dbReference type="EMBL" id="AET01313.1"/>
    </source>
</evidence>
<organism evidence="1 3">
    <name type="scientific">Medicago truncatula</name>
    <name type="common">Barrel medic</name>
    <name type="synonym">Medicago tribuloides</name>
    <dbReference type="NCBI Taxonomy" id="3880"/>
    <lineage>
        <taxon>Eukaryota</taxon>
        <taxon>Viridiplantae</taxon>
        <taxon>Streptophyta</taxon>
        <taxon>Embryophyta</taxon>
        <taxon>Tracheophyta</taxon>
        <taxon>Spermatophyta</taxon>
        <taxon>Magnoliopsida</taxon>
        <taxon>eudicotyledons</taxon>
        <taxon>Gunneridae</taxon>
        <taxon>Pentapetalae</taxon>
        <taxon>rosids</taxon>
        <taxon>fabids</taxon>
        <taxon>Fabales</taxon>
        <taxon>Fabaceae</taxon>
        <taxon>Papilionoideae</taxon>
        <taxon>50 kb inversion clade</taxon>
        <taxon>NPAAA clade</taxon>
        <taxon>Hologalegina</taxon>
        <taxon>IRL clade</taxon>
        <taxon>Trifolieae</taxon>
        <taxon>Medicago</taxon>
    </lineage>
</organism>
<dbReference type="AlphaFoldDB" id="G7LDH9"/>
<gene>
    <name evidence="1" type="ordered locus">MTR_8g011090</name>
</gene>
<dbReference type="PaxDb" id="3880-AET01313"/>
<dbReference type="HOGENOM" id="CLU_1596978_0_0_1"/>